<dbReference type="GO" id="GO:0004674">
    <property type="term" value="F:protein serine/threonine kinase activity"/>
    <property type="evidence" value="ECO:0007669"/>
    <property type="project" value="TreeGrafter"/>
</dbReference>
<evidence type="ECO:0000313" key="2">
    <source>
        <dbReference type="EMBL" id="VEL06688.1"/>
    </source>
</evidence>
<dbReference type="InterPro" id="IPR014009">
    <property type="entry name" value="PIK_FAT"/>
</dbReference>
<dbReference type="Pfam" id="PF02259">
    <property type="entry name" value="FAT"/>
    <property type="match status" value="1"/>
</dbReference>
<dbReference type="GO" id="GO:0016242">
    <property type="term" value="P:negative regulation of macroautophagy"/>
    <property type="evidence" value="ECO:0007669"/>
    <property type="project" value="TreeGrafter"/>
</dbReference>
<gene>
    <name evidence="2" type="ORF">PXEA_LOCUS128</name>
</gene>
<keyword evidence="3" id="KW-1185">Reference proteome</keyword>
<dbReference type="EMBL" id="CAAALY010000246">
    <property type="protein sequence ID" value="VEL06688.1"/>
    <property type="molecule type" value="Genomic_DNA"/>
</dbReference>
<accession>A0A3S5FBK1</accession>
<dbReference type="GO" id="GO:0031932">
    <property type="term" value="C:TORC2 complex"/>
    <property type="evidence" value="ECO:0007669"/>
    <property type="project" value="TreeGrafter"/>
</dbReference>
<dbReference type="GO" id="GO:0038202">
    <property type="term" value="P:TORC1 signaling"/>
    <property type="evidence" value="ECO:0007669"/>
    <property type="project" value="TreeGrafter"/>
</dbReference>
<proteinExistence type="predicted"/>
<comment type="caution">
    <text evidence="2">The sequence shown here is derived from an EMBL/GenBank/DDBJ whole genome shotgun (WGS) entry which is preliminary data.</text>
</comment>
<evidence type="ECO:0000259" key="1">
    <source>
        <dbReference type="PROSITE" id="PS51189"/>
    </source>
</evidence>
<evidence type="ECO:0000313" key="3">
    <source>
        <dbReference type="Proteomes" id="UP000784294"/>
    </source>
</evidence>
<sequence length="166" mass="18835">MAEATSQLTCGFAANTALVCGAESSLECSYTTGLYRAILALYKEQYALAQVEVDRARDLLDTELTAMASESYNRAYPDLVGAQMLSEVEELVQYKLRPERRPILRAAWHRRLLGCQANPEDWAELIQLRSLVLRPSENTKTWLRYAGLCRKSGRLVDTQLRNFSLR</sequence>
<protein>
    <recommendedName>
        <fullName evidence="1">FAT domain-containing protein</fullName>
    </recommendedName>
</protein>
<dbReference type="PANTHER" id="PTHR11139:SF9">
    <property type="entry name" value="SERINE_THREONINE-PROTEIN KINASE MTOR"/>
    <property type="match status" value="1"/>
</dbReference>
<dbReference type="GO" id="GO:0005634">
    <property type="term" value="C:nucleus"/>
    <property type="evidence" value="ECO:0007669"/>
    <property type="project" value="TreeGrafter"/>
</dbReference>
<dbReference type="AlphaFoldDB" id="A0A3S5FBK1"/>
<dbReference type="GO" id="GO:0031931">
    <property type="term" value="C:TORC1 complex"/>
    <property type="evidence" value="ECO:0007669"/>
    <property type="project" value="TreeGrafter"/>
</dbReference>
<dbReference type="InterPro" id="IPR003151">
    <property type="entry name" value="PIK-rel_kinase_FAT"/>
</dbReference>
<dbReference type="InterPro" id="IPR050517">
    <property type="entry name" value="DDR_Repair_Kinase"/>
</dbReference>
<name>A0A3S5FBK1_9PLAT</name>
<feature type="domain" description="FAT" evidence="1">
    <location>
        <begin position="1"/>
        <end position="166"/>
    </location>
</feature>
<dbReference type="PROSITE" id="PS51189">
    <property type="entry name" value="FAT"/>
    <property type="match status" value="1"/>
</dbReference>
<organism evidence="2 3">
    <name type="scientific">Protopolystoma xenopodis</name>
    <dbReference type="NCBI Taxonomy" id="117903"/>
    <lineage>
        <taxon>Eukaryota</taxon>
        <taxon>Metazoa</taxon>
        <taxon>Spiralia</taxon>
        <taxon>Lophotrochozoa</taxon>
        <taxon>Platyhelminthes</taxon>
        <taxon>Monogenea</taxon>
        <taxon>Polyopisthocotylea</taxon>
        <taxon>Polystomatidea</taxon>
        <taxon>Polystomatidae</taxon>
        <taxon>Protopolystoma</taxon>
    </lineage>
</organism>
<dbReference type="PANTHER" id="PTHR11139">
    <property type="entry name" value="ATAXIA TELANGIECTASIA MUTATED ATM -RELATED"/>
    <property type="match status" value="1"/>
</dbReference>
<dbReference type="OrthoDB" id="2250022at2759"/>
<dbReference type="GO" id="GO:0005737">
    <property type="term" value="C:cytoplasm"/>
    <property type="evidence" value="ECO:0007669"/>
    <property type="project" value="TreeGrafter"/>
</dbReference>
<dbReference type="Proteomes" id="UP000784294">
    <property type="component" value="Unassembled WGS sequence"/>
</dbReference>
<reference evidence="2" key="1">
    <citation type="submission" date="2018-11" db="EMBL/GenBank/DDBJ databases">
        <authorList>
            <consortium name="Pathogen Informatics"/>
        </authorList>
    </citation>
    <scope>NUCLEOTIDE SEQUENCE</scope>
</reference>